<dbReference type="EMBL" id="JAOAOG010000145">
    <property type="protein sequence ID" value="KAJ6245395.1"/>
    <property type="molecule type" value="Genomic_DNA"/>
</dbReference>
<proteinExistence type="predicted"/>
<gene>
    <name evidence="1" type="ORF">M0813_20348</name>
</gene>
<accession>A0ABQ8YLN9</accession>
<name>A0ABQ8YLN9_9EUKA</name>
<protein>
    <recommendedName>
        <fullName evidence="3">Transposase domain-containing protein</fullName>
    </recommendedName>
</protein>
<evidence type="ECO:0008006" key="3">
    <source>
        <dbReference type="Google" id="ProtNLM"/>
    </source>
</evidence>
<dbReference type="Proteomes" id="UP001150062">
    <property type="component" value="Unassembled WGS sequence"/>
</dbReference>
<reference evidence="1" key="1">
    <citation type="submission" date="2022-08" db="EMBL/GenBank/DDBJ databases">
        <title>Novel sulfate-reducing endosymbionts in the free-living metamonad Anaeramoeba.</title>
        <authorList>
            <person name="Jerlstrom-Hultqvist J."/>
            <person name="Cepicka I."/>
            <person name="Gallot-Lavallee L."/>
            <person name="Salas-Leiva D."/>
            <person name="Curtis B.A."/>
            <person name="Zahonova K."/>
            <person name="Pipaliya S."/>
            <person name="Dacks J."/>
            <person name="Roger A.J."/>
        </authorList>
    </citation>
    <scope>NUCLEOTIDE SEQUENCE</scope>
    <source>
        <strain evidence="1">Schooner1</strain>
    </source>
</reference>
<evidence type="ECO:0000313" key="1">
    <source>
        <dbReference type="EMBL" id="KAJ6245395.1"/>
    </source>
</evidence>
<comment type="caution">
    <text evidence="1">The sequence shown here is derived from an EMBL/GenBank/DDBJ whole genome shotgun (WGS) entry which is preliminary data.</text>
</comment>
<keyword evidence="2" id="KW-1185">Reference proteome</keyword>
<organism evidence="1 2">
    <name type="scientific">Anaeramoeba flamelloides</name>
    <dbReference type="NCBI Taxonomy" id="1746091"/>
    <lineage>
        <taxon>Eukaryota</taxon>
        <taxon>Metamonada</taxon>
        <taxon>Anaeramoebidae</taxon>
        <taxon>Anaeramoeba</taxon>
    </lineage>
</organism>
<evidence type="ECO:0000313" key="2">
    <source>
        <dbReference type="Proteomes" id="UP001150062"/>
    </source>
</evidence>
<sequence length="684" mass="80368">MYNLEFIQLGNKHPQTRLPRYNYKIVPNDQKHKPFLEIKKNNKLFKGSKIIAPDINENHFIKSNENDLIQINNPITHEDKIGEEIDQSFVIDFNEENSFDNTNKNKNNIVSQGSVDIFQTHFLNGIYPPNWEKVNTTCGEVWLELFQIQFLYFVCRKRNIPNTVLDCLLGWVNKYFILKNEKTKKLPNYSKYFYSNLMNLLPVIQSEPQTLMSTKWECGKKKWHPSSRRGDIEYCSPIQWINYLVNSNGFENIIISPNNYFQGSPVNQKKFKPMQINETKGFQNRGLRKKEDETLLLISFYYDHHKTGKSSLGGLYMFVENVKSCWRMKDPLIFLIANFPYELKIYDVLKKTKLVEDLKLLEKGIHMGTKFVKAKVYSIVGDLPAQLEARGRIMHQGLYSCANCNLSKNDPNYTNPNCKPSKRNKEIILKYKKKLSDLYSIAETITDLDLMKDLEKETGMLFQLSNIWIDDLGMDPTSLAHFPICWFHLLLEGLCKNVWDEIIKILNPKQIEIANKRWKCLQLPPNSLRVQNPFLQVKRTAVEMEIPLYKKCIKKDCSGLPNLHYLTHHLYESVKLNGGVFTCYYALEKYHKRFKTKYGQDQNFKYAAVKYFKKIKNNKYKIDNDISLLEIDSLKQLVHAFSPFLNGSIQQQNYYFINNNFIPWKPVFLDYKGLQWGGNTFENN</sequence>